<protein>
    <submittedName>
        <fullName evidence="1">Proline--tRNA ligase, cytoplasmic-like isoform X2</fullName>
    </submittedName>
</protein>
<reference evidence="1" key="1">
    <citation type="submission" date="2020-09" db="EMBL/GenBank/DDBJ databases">
        <title>Genome-Enabled Discovery of Anthraquinone Biosynthesis in Senna tora.</title>
        <authorList>
            <person name="Kang S.-H."/>
            <person name="Pandey R.P."/>
            <person name="Lee C.-M."/>
            <person name="Sim J.-S."/>
            <person name="Jeong J.-T."/>
            <person name="Choi B.-S."/>
            <person name="Jung M."/>
            <person name="Ginzburg D."/>
            <person name="Zhao K."/>
            <person name="Won S.Y."/>
            <person name="Oh T.-J."/>
            <person name="Yu Y."/>
            <person name="Kim N.-H."/>
            <person name="Lee O.R."/>
            <person name="Lee T.-H."/>
            <person name="Bashyal P."/>
            <person name="Kim T.-S."/>
            <person name="Lee W.-H."/>
            <person name="Kawkins C."/>
            <person name="Kim C.-K."/>
            <person name="Kim J.S."/>
            <person name="Ahn B.O."/>
            <person name="Rhee S.Y."/>
            <person name="Sohng J.K."/>
        </authorList>
    </citation>
    <scope>NUCLEOTIDE SEQUENCE</scope>
    <source>
        <tissue evidence="1">Leaf</tissue>
    </source>
</reference>
<evidence type="ECO:0000313" key="1">
    <source>
        <dbReference type="EMBL" id="KAF7814934.1"/>
    </source>
</evidence>
<dbReference type="PANTHER" id="PTHR43382:SF2">
    <property type="entry name" value="BIFUNCTIONAL GLUTAMATE_PROLINE--TRNA LIGASE"/>
    <property type="match status" value="1"/>
</dbReference>
<dbReference type="GO" id="GO:0005524">
    <property type="term" value="F:ATP binding"/>
    <property type="evidence" value="ECO:0007669"/>
    <property type="project" value="InterPro"/>
</dbReference>
<comment type="caution">
    <text evidence="1">The sequence shown here is derived from an EMBL/GenBank/DDBJ whole genome shotgun (WGS) entry which is preliminary data.</text>
</comment>
<dbReference type="GO" id="GO:0004827">
    <property type="term" value="F:proline-tRNA ligase activity"/>
    <property type="evidence" value="ECO:0007669"/>
    <property type="project" value="InterPro"/>
</dbReference>
<dbReference type="InterPro" id="IPR011006">
    <property type="entry name" value="CheY-like_superfamily"/>
</dbReference>
<keyword evidence="2" id="KW-1185">Reference proteome</keyword>
<evidence type="ECO:0000313" key="2">
    <source>
        <dbReference type="Proteomes" id="UP000634136"/>
    </source>
</evidence>
<dbReference type="Proteomes" id="UP000634136">
    <property type="component" value="Unassembled WGS sequence"/>
</dbReference>
<proteinExistence type="predicted"/>
<dbReference type="EMBL" id="JAAIUW010000009">
    <property type="protein sequence ID" value="KAF7814934.1"/>
    <property type="molecule type" value="Genomic_DNA"/>
</dbReference>
<sequence>MIHGRRHRSSVAVASSFFFAFYLLATTKLAAEKRKTLISMTPQLLSQLQQSPSLLSPSFSLWPISNGFVSPTKMEGYDHLSPADTEDVHVLTIDDSLVDRKVIERLLRILACKVTAVDSGMRALQFLGLDEEKSDAFDKEKDHVEGFALESGETDLEIPIAIRPTSETVMYPYYTKWIRGHRDLPLKLNQWCNVVRWEFSNPTPFIRF</sequence>
<dbReference type="GO" id="GO:0006433">
    <property type="term" value="P:prolyl-tRNA aminoacylation"/>
    <property type="evidence" value="ECO:0007669"/>
    <property type="project" value="InterPro"/>
</dbReference>
<gene>
    <name evidence="1" type="ORF">G2W53_028903</name>
</gene>
<dbReference type="Gene3D" id="3.40.50.2300">
    <property type="match status" value="1"/>
</dbReference>
<dbReference type="OrthoDB" id="1350766at2759"/>
<accession>A0A834TD27</accession>
<dbReference type="InterPro" id="IPR004499">
    <property type="entry name" value="Pro-tRNA-ligase_IIa_arc-type"/>
</dbReference>
<dbReference type="SUPFAM" id="SSF55681">
    <property type="entry name" value="Class II aaRS and biotin synthetases"/>
    <property type="match status" value="1"/>
</dbReference>
<dbReference type="GO" id="GO:0005737">
    <property type="term" value="C:cytoplasm"/>
    <property type="evidence" value="ECO:0007669"/>
    <property type="project" value="InterPro"/>
</dbReference>
<name>A0A834TD27_9FABA</name>
<dbReference type="GO" id="GO:0017101">
    <property type="term" value="C:aminoacyl-tRNA synthetase multienzyme complex"/>
    <property type="evidence" value="ECO:0007669"/>
    <property type="project" value="TreeGrafter"/>
</dbReference>
<organism evidence="1 2">
    <name type="scientific">Senna tora</name>
    <dbReference type="NCBI Taxonomy" id="362788"/>
    <lineage>
        <taxon>Eukaryota</taxon>
        <taxon>Viridiplantae</taxon>
        <taxon>Streptophyta</taxon>
        <taxon>Embryophyta</taxon>
        <taxon>Tracheophyta</taxon>
        <taxon>Spermatophyta</taxon>
        <taxon>Magnoliopsida</taxon>
        <taxon>eudicotyledons</taxon>
        <taxon>Gunneridae</taxon>
        <taxon>Pentapetalae</taxon>
        <taxon>rosids</taxon>
        <taxon>fabids</taxon>
        <taxon>Fabales</taxon>
        <taxon>Fabaceae</taxon>
        <taxon>Caesalpinioideae</taxon>
        <taxon>Cassia clade</taxon>
        <taxon>Senna</taxon>
    </lineage>
</organism>
<dbReference type="PANTHER" id="PTHR43382">
    <property type="entry name" value="PROLYL-TRNA SYNTHETASE"/>
    <property type="match status" value="1"/>
</dbReference>
<dbReference type="AlphaFoldDB" id="A0A834TD27"/>
<keyword evidence="1" id="KW-0436">Ligase</keyword>
<dbReference type="SUPFAM" id="SSF52172">
    <property type="entry name" value="CheY-like"/>
    <property type="match status" value="1"/>
</dbReference>
<dbReference type="Gene3D" id="3.30.930.10">
    <property type="entry name" value="Bira Bifunctional Protein, Domain 2"/>
    <property type="match status" value="1"/>
</dbReference>
<dbReference type="InterPro" id="IPR045864">
    <property type="entry name" value="aa-tRNA-synth_II/BPL/LPL"/>
</dbReference>